<dbReference type="RefSeq" id="XP_028037172.1">
    <property type="nucleotide sequence ID" value="XM_028181371.1"/>
</dbReference>
<dbReference type="InterPro" id="IPR052220">
    <property type="entry name" value="METTL25"/>
</dbReference>
<evidence type="ECO:0000313" key="3">
    <source>
        <dbReference type="RefSeq" id="XP_028037172.1"/>
    </source>
</evidence>
<organism evidence="2 3">
    <name type="scientific">Bombyx mandarina</name>
    <name type="common">Wild silk moth</name>
    <name type="synonym">Wild silkworm</name>
    <dbReference type="NCBI Taxonomy" id="7092"/>
    <lineage>
        <taxon>Eukaryota</taxon>
        <taxon>Metazoa</taxon>
        <taxon>Ecdysozoa</taxon>
        <taxon>Arthropoda</taxon>
        <taxon>Hexapoda</taxon>
        <taxon>Insecta</taxon>
        <taxon>Pterygota</taxon>
        <taxon>Neoptera</taxon>
        <taxon>Endopterygota</taxon>
        <taxon>Lepidoptera</taxon>
        <taxon>Glossata</taxon>
        <taxon>Ditrysia</taxon>
        <taxon>Bombycoidea</taxon>
        <taxon>Bombycidae</taxon>
        <taxon>Bombycinae</taxon>
        <taxon>Bombyx</taxon>
    </lineage>
</organism>
<dbReference type="OrthoDB" id="10258156at2759"/>
<dbReference type="GeneID" id="114248208"/>
<feature type="domain" description="Methyltransferase" evidence="1">
    <location>
        <begin position="135"/>
        <end position="242"/>
    </location>
</feature>
<reference evidence="3" key="1">
    <citation type="submission" date="2025-08" db="UniProtKB">
        <authorList>
            <consortium name="RefSeq"/>
        </authorList>
    </citation>
    <scope>IDENTIFICATION</scope>
    <source>
        <tissue evidence="3">Silk gland</tissue>
    </source>
</reference>
<keyword evidence="2" id="KW-1185">Reference proteome</keyword>
<gene>
    <name evidence="3" type="primary">LOC114248208</name>
</gene>
<dbReference type="InterPro" id="IPR025714">
    <property type="entry name" value="Methyltranfer_dom"/>
</dbReference>
<sequence length="426" mass="49848">MMQESHSKRKDSMKTTIRGLCHNIDSLINYLAPYLPLVNCHMVEFLTNDHWNTYLPNTLKEYLDQLDLNESLEQFWDATNSHKGNEPTELRRWITEARKHYLEVNNDYCLSVEQLNERIKSWGGELQPEIKVKEFMNSKKSYETQKQWHAIAKRINDGTEEKPPHFNKDLQRFAQAFITKDTDLGGVVRETFPECKDLDTRIILTGLHTCGNLGPDSLRIFTARSQIAGLLTVPCCYHLLTEDSDVELFDVFQKEYGSGERTQGFPMSEYLRGYRLGRNARMLAAQSMDRVLHQRQLPAHSLLHRAMLQVVIKRYLPNTTLKEGKLKRISKCDTFEQYFKMADKILNLNLNLPETFYTDTQLYLDCQWKKMTLFYLIRLCLAQVVESVILLDRILFLYENGFEKVYLVKLFDPVLSPRCHSVVALR</sequence>
<evidence type="ECO:0000313" key="2">
    <source>
        <dbReference type="Proteomes" id="UP000504629"/>
    </source>
</evidence>
<dbReference type="PANTHER" id="PTHR12496:SF9">
    <property type="entry name" value="METHYLTRANSFERASE-LIKE PROTEIN 25-RELATED"/>
    <property type="match status" value="1"/>
</dbReference>
<name>A0A6J2K884_BOMMA</name>
<dbReference type="KEGG" id="bman:114248208"/>
<dbReference type="PANTHER" id="PTHR12496">
    <property type="entry name" value="CGI-41 METHYLTRANSFERASE"/>
    <property type="match status" value="1"/>
</dbReference>
<accession>A0A6J2K884</accession>
<dbReference type="Proteomes" id="UP000504629">
    <property type="component" value="Unplaced"/>
</dbReference>
<proteinExistence type="predicted"/>
<dbReference type="AlphaFoldDB" id="A0A6J2K884"/>
<evidence type="ECO:0000259" key="1">
    <source>
        <dbReference type="Pfam" id="PF13679"/>
    </source>
</evidence>
<dbReference type="Pfam" id="PF13679">
    <property type="entry name" value="Methyltransf_32"/>
    <property type="match status" value="1"/>
</dbReference>
<protein>
    <submittedName>
        <fullName evidence="3">Methyltransferase-like protein 25</fullName>
    </submittedName>
</protein>